<dbReference type="EMBL" id="UOEU01000685">
    <property type="protein sequence ID" value="VAW37894.1"/>
    <property type="molecule type" value="Genomic_DNA"/>
</dbReference>
<dbReference type="HAMAP" id="MF_01401">
    <property type="entry name" value="MsrA"/>
    <property type="match status" value="1"/>
</dbReference>
<gene>
    <name evidence="4" type="ORF">MNBD_CHLOROFLEXI01-4219</name>
</gene>
<dbReference type="NCBIfam" id="TIGR00401">
    <property type="entry name" value="msrA"/>
    <property type="match status" value="1"/>
</dbReference>
<dbReference type="Pfam" id="PF01625">
    <property type="entry name" value="PMSR"/>
    <property type="match status" value="1"/>
</dbReference>
<feature type="non-terminal residue" evidence="4">
    <location>
        <position position="153"/>
    </location>
</feature>
<dbReference type="Gene3D" id="3.30.1060.10">
    <property type="entry name" value="Peptide methionine sulphoxide reductase MsrA"/>
    <property type="match status" value="1"/>
</dbReference>
<dbReference type="GO" id="GO:0008113">
    <property type="term" value="F:peptide-methionine (S)-S-oxide reductase activity"/>
    <property type="evidence" value="ECO:0007669"/>
    <property type="project" value="UniProtKB-EC"/>
</dbReference>
<keyword evidence="2 4" id="KW-0560">Oxidoreductase</keyword>
<dbReference type="EC" id="1.8.4.11" evidence="1"/>
<dbReference type="SUPFAM" id="SSF55068">
    <property type="entry name" value="Peptide methionine sulfoxide reductase"/>
    <property type="match status" value="1"/>
</dbReference>
<feature type="domain" description="Peptide methionine sulphoxide reductase MsrA" evidence="3">
    <location>
        <begin position="11"/>
        <end position="153"/>
    </location>
</feature>
<dbReference type="InterPro" id="IPR036509">
    <property type="entry name" value="Met_Sox_Rdtase_MsrA_sf"/>
</dbReference>
<evidence type="ECO:0000259" key="3">
    <source>
        <dbReference type="Pfam" id="PF01625"/>
    </source>
</evidence>
<proteinExistence type="inferred from homology"/>
<name>A0A3B0W2T2_9ZZZZ</name>
<dbReference type="PANTHER" id="PTHR43774:SF1">
    <property type="entry name" value="PEPTIDE METHIONINE SULFOXIDE REDUCTASE MSRA 2"/>
    <property type="match status" value="1"/>
</dbReference>
<protein>
    <recommendedName>
        <fullName evidence="1">peptide-methionine (S)-S-oxide reductase</fullName>
        <ecNumber evidence="1">1.8.4.11</ecNumber>
    </recommendedName>
</protein>
<reference evidence="4" key="1">
    <citation type="submission" date="2018-06" db="EMBL/GenBank/DDBJ databases">
        <authorList>
            <person name="Zhirakovskaya E."/>
        </authorList>
    </citation>
    <scope>NUCLEOTIDE SEQUENCE</scope>
</reference>
<evidence type="ECO:0000313" key="4">
    <source>
        <dbReference type="EMBL" id="VAW37894.1"/>
    </source>
</evidence>
<sequence length="153" mass="17023">MLNEKNGQEETITLGGGCFWCLEAVYDEISGVTDVQSGYAGGHVANPTYREVCAETTGHAEVAQVRFNPDEISLKELLSVFFTVHDPTTLNRQGADVGTQYRSAVFYHNEAQQETAVQLIDELNAAKIWDSPIVTELAPLTEFFVAEDYHQEY</sequence>
<dbReference type="PANTHER" id="PTHR43774">
    <property type="entry name" value="PEPTIDE METHIONINE SULFOXIDE REDUCTASE"/>
    <property type="match status" value="1"/>
</dbReference>
<dbReference type="InterPro" id="IPR002569">
    <property type="entry name" value="Met_Sox_Rdtase_MsrA_dom"/>
</dbReference>
<dbReference type="AlphaFoldDB" id="A0A3B0W2T2"/>
<evidence type="ECO:0000256" key="1">
    <source>
        <dbReference type="ARBA" id="ARBA00012502"/>
    </source>
</evidence>
<organism evidence="4">
    <name type="scientific">hydrothermal vent metagenome</name>
    <dbReference type="NCBI Taxonomy" id="652676"/>
    <lineage>
        <taxon>unclassified sequences</taxon>
        <taxon>metagenomes</taxon>
        <taxon>ecological metagenomes</taxon>
    </lineage>
</organism>
<accession>A0A3B0W2T2</accession>
<evidence type="ECO:0000256" key="2">
    <source>
        <dbReference type="ARBA" id="ARBA00023002"/>
    </source>
</evidence>